<organism evidence="5">
    <name type="scientific">Amphimedon queenslandica</name>
    <name type="common">Sponge</name>
    <dbReference type="NCBI Taxonomy" id="400682"/>
    <lineage>
        <taxon>Eukaryota</taxon>
        <taxon>Metazoa</taxon>
        <taxon>Porifera</taxon>
        <taxon>Demospongiae</taxon>
        <taxon>Heteroscleromorpha</taxon>
        <taxon>Haplosclerida</taxon>
        <taxon>Niphatidae</taxon>
        <taxon>Amphimedon</taxon>
    </lineage>
</organism>
<dbReference type="InParanoid" id="A0A1X7UI09"/>
<evidence type="ECO:0000256" key="2">
    <source>
        <dbReference type="SAM" id="MobiDB-lite"/>
    </source>
</evidence>
<name>A0A1X7UI09_AMPQE</name>
<sequence>MSRAKEETLLSFKMNFSLFILLVIPFCLATDPLNSEEGQKITFSEDNELQYEEDESAAETDDDYDNYRWVAVDKEGVETEGTLEEARALFLEDSDNLQENSDPATSAPSLEDEYDPSTSSPNEERNEFVSEMLKQIQKRRVFRPDERRKVSPVNRYPYTAIGQIECGCTGTLIARRTVLTAARCLYRRRTGWNRRLNFHQAKDCNPDQGAALNWTRAVVYRAWTRNESPRNDIGIIILACPSVSFMPIGYTNRRALRRSLTYNAGYQCDKPNQCLWRTSCRISGFSGYGSTQLRHQCDTNRCSIGSALYQYQRRGRGRGRMVIYGIHVRSLTTHNRATRMTRRHVRTMRRWIRRFNGN</sequence>
<reference evidence="6" key="1">
    <citation type="journal article" date="2010" name="Nature">
        <title>The Amphimedon queenslandica genome and the evolution of animal complexity.</title>
        <authorList>
            <person name="Srivastava M."/>
            <person name="Simakov O."/>
            <person name="Chapman J."/>
            <person name="Fahey B."/>
            <person name="Gauthier M.E."/>
            <person name="Mitros T."/>
            <person name="Richards G.S."/>
            <person name="Conaco C."/>
            <person name="Dacre M."/>
            <person name="Hellsten U."/>
            <person name="Larroux C."/>
            <person name="Putnam N.H."/>
            <person name="Stanke M."/>
            <person name="Adamska M."/>
            <person name="Darling A."/>
            <person name="Degnan S.M."/>
            <person name="Oakley T.H."/>
            <person name="Plachetzki D.C."/>
            <person name="Zhai Y."/>
            <person name="Adamski M."/>
            <person name="Calcino A."/>
            <person name="Cummins S.F."/>
            <person name="Goodstein D.M."/>
            <person name="Harris C."/>
            <person name="Jackson D.J."/>
            <person name="Leys S.P."/>
            <person name="Shu S."/>
            <person name="Woodcroft B.J."/>
            <person name="Vervoort M."/>
            <person name="Kosik K.S."/>
            <person name="Manning G."/>
            <person name="Degnan B.M."/>
            <person name="Rokhsar D.S."/>
        </authorList>
    </citation>
    <scope>NUCLEOTIDE SEQUENCE [LARGE SCALE GENOMIC DNA]</scope>
</reference>
<dbReference type="PANTHER" id="PTHR15462">
    <property type="entry name" value="SERINE PROTEASE"/>
    <property type="match status" value="1"/>
</dbReference>
<evidence type="ECO:0000313" key="5">
    <source>
        <dbReference type="EnsemblMetazoa" id="Aqu2.1.27103_001"/>
    </source>
</evidence>
<protein>
    <recommendedName>
        <fullName evidence="4">Peptidase S1 domain-containing protein</fullName>
    </recommendedName>
</protein>
<feature type="signal peptide" evidence="3">
    <location>
        <begin position="1"/>
        <end position="29"/>
    </location>
</feature>
<dbReference type="AlphaFoldDB" id="A0A1X7UI09"/>
<evidence type="ECO:0000256" key="1">
    <source>
        <dbReference type="ARBA" id="ARBA00022729"/>
    </source>
</evidence>
<proteinExistence type="predicted"/>
<dbReference type="InterPro" id="IPR009003">
    <property type="entry name" value="Peptidase_S1_PA"/>
</dbReference>
<dbReference type="PANTHER" id="PTHR15462:SF8">
    <property type="entry name" value="SERINE PROTEASE"/>
    <property type="match status" value="1"/>
</dbReference>
<reference evidence="5" key="2">
    <citation type="submission" date="2017-05" db="UniProtKB">
        <authorList>
            <consortium name="EnsemblMetazoa"/>
        </authorList>
    </citation>
    <scope>IDENTIFICATION</scope>
</reference>
<evidence type="ECO:0000259" key="4">
    <source>
        <dbReference type="Pfam" id="PF00089"/>
    </source>
</evidence>
<gene>
    <name evidence="5" type="primary">109583341</name>
</gene>
<feature type="compositionally biased region" description="Polar residues" evidence="2">
    <location>
        <begin position="97"/>
        <end position="108"/>
    </location>
</feature>
<dbReference type="Proteomes" id="UP000007879">
    <property type="component" value="Unassembled WGS sequence"/>
</dbReference>
<dbReference type="SUPFAM" id="SSF50494">
    <property type="entry name" value="Trypsin-like serine proteases"/>
    <property type="match status" value="1"/>
</dbReference>
<evidence type="ECO:0000256" key="3">
    <source>
        <dbReference type="SAM" id="SignalP"/>
    </source>
</evidence>
<dbReference type="InterPro" id="IPR043504">
    <property type="entry name" value="Peptidase_S1_PA_chymotrypsin"/>
</dbReference>
<dbReference type="EnsemblMetazoa" id="XM_019998640.1">
    <property type="protein sequence ID" value="XP_019854199.1"/>
    <property type="gene ID" value="LOC109583341"/>
</dbReference>
<dbReference type="KEGG" id="aqu:109583341"/>
<dbReference type="EnsemblMetazoa" id="Aqu2.1.27103_001">
    <property type="protein sequence ID" value="Aqu2.1.27103_001"/>
    <property type="gene ID" value="Aqu2.1.27103"/>
</dbReference>
<dbReference type="GO" id="GO:0006508">
    <property type="term" value="P:proteolysis"/>
    <property type="evidence" value="ECO:0007669"/>
    <property type="project" value="InterPro"/>
</dbReference>
<dbReference type="InterPro" id="IPR050966">
    <property type="entry name" value="Glutamyl_endopeptidase"/>
</dbReference>
<feature type="chain" id="PRO_5010871307" description="Peptidase S1 domain-containing protein" evidence="3">
    <location>
        <begin position="30"/>
        <end position="358"/>
    </location>
</feature>
<dbReference type="Gene3D" id="2.40.10.10">
    <property type="entry name" value="Trypsin-like serine proteases"/>
    <property type="match status" value="2"/>
</dbReference>
<feature type="domain" description="Peptidase S1" evidence="4">
    <location>
        <begin position="153"/>
        <end position="252"/>
    </location>
</feature>
<evidence type="ECO:0000313" key="6">
    <source>
        <dbReference type="Proteomes" id="UP000007879"/>
    </source>
</evidence>
<dbReference type="InterPro" id="IPR001254">
    <property type="entry name" value="Trypsin_dom"/>
</dbReference>
<feature type="region of interest" description="Disordered" evidence="2">
    <location>
        <begin position="91"/>
        <end position="126"/>
    </location>
</feature>
<dbReference type="Pfam" id="PF00089">
    <property type="entry name" value="Trypsin"/>
    <property type="match status" value="1"/>
</dbReference>
<dbReference type="OrthoDB" id="238681at2759"/>
<accession>A0A1X7UI09</accession>
<dbReference type="GO" id="GO:0004252">
    <property type="term" value="F:serine-type endopeptidase activity"/>
    <property type="evidence" value="ECO:0007669"/>
    <property type="project" value="InterPro"/>
</dbReference>
<keyword evidence="1 3" id="KW-0732">Signal</keyword>
<keyword evidence="6" id="KW-1185">Reference proteome</keyword>